<keyword evidence="14" id="KW-1185">Reference proteome</keyword>
<keyword evidence="9" id="KW-0863">Zinc-finger</keyword>
<feature type="domain" description="CCHC-type" evidence="12">
    <location>
        <begin position="431"/>
        <end position="444"/>
    </location>
</feature>
<comment type="similarity">
    <text evidence="2 10">Belongs to the phosphoglycerate kinase family.</text>
</comment>
<evidence type="ECO:0000256" key="4">
    <source>
        <dbReference type="ARBA" id="ARBA00022679"/>
    </source>
</evidence>
<keyword evidence="8" id="KW-0460">Magnesium</keyword>
<dbReference type="Pfam" id="PF00162">
    <property type="entry name" value="PGK"/>
    <property type="match status" value="1"/>
</dbReference>
<dbReference type="SUPFAM" id="SSF53748">
    <property type="entry name" value="Phosphoglycerate kinase"/>
    <property type="match status" value="1"/>
</dbReference>
<keyword evidence="9" id="KW-0862">Zinc</keyword>
<proteinExistence type="inferred from homology"/>
<dbReference type="PANTHER" id="PTHR11935">
    <property type="entry name" value="BETA LACTAMASE DOMAIN"/>
    <property type="match status" value="1"/>
</dbReference>
<name>A0AAV5KX48_9ROSI</name>
<sequence length="673" mass="76389">MEKDLGTMARQRDMVMLSMNPTNLILWSKFILETFFLWVAHTQNVYKLRNKRSVGDLKESKLNRRKVFVKVDFDIPLALDDSFNIIDDTKICTTVPTIKFLMVHSARVIICNHMGCLEGVSFEYSLKPLVPRLSQLLGVEVKMANDCIGKEPEEMVVQLSNRVKAMQDPKNQEILLPLFLLIILITLNKKYVKLMSKYPEVRRGLTLHGVSQSLCSIHIMSSALEIELVSCPKDKYAYLLHGVDTCTIGVVDPFEASPIIDALSSQHWNLSYVLSTYHHHDHTGGNMELKERYGAKVIGSALNDDRIPGIDIVLNDWDKWHFAGLDATLEETKLAEMKYSDSSTIQNKVASQIQSGLAPESMLVSKTTLVMKDVTSMLLENDKFLGEDDGANQINALVMEHSRGRSYGRGGGGNRERLKSRPKKDYGEVQCFYCGELGHKQYKCLKFNEDFSKMKILMKSQEAKGKGEANIVEENVVEVLACEECDPEVKQNNQRWILDSAATVHVCNNHSKFVSLVRGELGKTMVAIDKKVNIEGKGDVHLNVHNGRAKILKNYVEKQEWCKVYKGGRLVLRGRKNKHNIYVLEQHPEKRLNKTMRKMVWKAKWILVDGKEINKTKKKLSFNNEVVFDDEGAESWLVSPPMGLDGEIVGRKSNPMHVNTGTFYVVKFLHQPS</sequence>
<organism evidence="13 14">
    <name type="scientific">Rubroshorea leprosula</name>
    <dbReference type="NCBI Taxonomy" id="152421"/>
    <lineage>
        <taxon>Eukaryota</taxon>
        <taxon>Viridiplantae</taxon>
        <taxon>Streptophyta</taxon>
        <taxon>Embryophyta</taxon>
        <taxon>Tracheophyta</taxon>
        <taxon>Spermatophyta</taxon>
        <taxon>Magnoliopsida</taxon>
        <taxon>eudicotyledons</taxon>
        <taxon>Gunneridae</taxon>
        <taxon>Pentapetalae</taxon>
        <taxon>rosids</taxon>
        <taxon>malvids</taxon>
        <taxon>Malvales</taxon>
        <taxon>Dipterocarpaceae</taxon>
        <taxon>Rubroshorea</taxon>
    </lineage>
</organism>
<dbReference type="Gene3D" id="3.40.50.1260">
    <property type="entry name" value="Phosphoglycerate kinase, N-terminal domain"/>
    <property type="match status" value="1"/>
</dbReference>
<dbReference type="GO" id="GO:0004618">
    <property type="term" value="F:phosphoglycerate kinase activity"/>
    <property type="evidence" value="ECO:0007669"/>
    <property type="project" value="UniProtKB-EC"/>
</dbReference>
<keyword evidence="7" id="KW-0067">ATP-binding</keyword>
<dbReference type="GO" id="GO:0004416">
    <property type="term" value="F:hydroxyacylglutathione hydrolase activity"/>
    <property type="evidence" value="ECO:0007669"/>
    <property type="project" value="TreeGrafter"/>
</dbReference>
<dbReference type="InterPro" id="IPR015824">
    <property type="entry name" value="Phosphoglycerate_kinase_N"/>
</dbReference>
<evidence type="ECO:0000256" key="8">
    <source>
        <dbReference type="ARBA" id="ARBA00022842"/>
    </source>
</evidence>
<dbReference type="InterPro" id="IPR036866">
    <property type="entry name" value="RibonucZ/Hydroxyglut_hydro"/>
</dbReference>
<evidence type="ECO:0000313" key="14">
    <source>
        <dbReference type="Proteomes" id="UP001054252"/>
    </source>
</evidence>
<evidence type="ECO:0000259" key="12">
    <source>
        <dbReference type="PROSITE" id="PS50158"/>
    </source>
</evidence>
<dbReference type="Gene3D" id="3.60.15.10">
    <property type="entry name" value="Ribonuclease Z/Hydroxyacylglutathione hydrolase-like"/>
    <property type="match status" value="1"/>
</dbReference>
<dbReference type="EC" id="2.7.2.3" evidence="3 10"/>
<evidence type="ECO:0000256" key="9">
    <source>
        <dbReference type="PROSITE-ProRule" id="PRU00047"/>
    </source>
</evidence>
<dbReference type="PRINTS" id="PR00477">
    <property type="entry name" value="PHGLYCKINASE"/>
</dbReference>
<dbReference type="GO" id="GO:0008270">
    <property type="term" value="F:zinc ion binding"/>
    <property type="evidence" value="ECO:0007669"/>
    <property type="project" value="UniProtKB-KW"/>
</dbReference>
<evidence type="ECO:0000256" key="1">
    <source>
        <dbReference type="ARBA" id="ARBA00001946"/>
    </source>
</evidence>
<dbReference type="PROSITE" id="PS50158">
    <property type="entry name" value="ZF_CCHC"/>
    <property type="match status" value="1"/>
</dbReference>
<comment type="cofactor">
    <cofactor evidence="1">
        <name>Mg(2+)</name>
        <dbReference type="ChEBI" id="CHEBI:18420"/>
    </cofactor>
</comment>
<dbReference type="InterPro" id="IPR036043">
    <property type="entry name" value="Phosphoglycerate_kinase_sf"/>
</dbReference>
<dbReference type="GO" id="GO:0006096">
    <property type="term" value="P:glycolytic process"/>
    <property type="evidence" value="ECO:0007669"/>
    <property type="project" value="InterPro"/>
</dbReference>
<dbReference type="InterPro" id="IPR001576">
    <property type="entry name" value="Phosphoglycerate_kinase"/>
</dbReference>
<dbReference type="InterPro" id="IPR054722">
    <property type="entry name" value="PolX-like_BBD"/>
</dbReference>
<evidence type="ECO:0000256" key="3">
    <source>
        <dbReference type="ARBA" id="ARBA00013061"/>
    </source>
</evidence>
<evidence type="ECO:0000256" key="7">
    <source>
        <dbReference type="ARBA" id="ARBA00022840"/>
    </source>
</evidence>
<keyword evidence="9" id="KW-0479">Metal-binding</keyword>
<dbReference type="SUPFAM" id="SSF57756">
    <property type="entry name" value="Retrovirus zinc finger-like domains"/>
    <property type="match status" value="1"/>
</dbReference>
<evidence type="ECO:0000256" key="11">
    <source>
        <dbReference type="RuleBase" id="RU000696"/>
    </source>
</evidence>
<reference evidence="13 14" key="1">
    <citation type="journal article" date="2021" name="Commun. Biol.">
        <title>The genome of Shorea leprosula (Dipterocarpaceae) highlights the ecological relevance of drought in aseasonal tropical rainforests.</title>
        <authorList>
            <person name="Ng K.K.S."/>
            <person name="Kobayashi M.J."/>
            <person name="Fawcett J.A."/>
            <person name="Hatakeyama M."/>
            <person name="Paape T."/>
            <person name="Ng C.H."/>
            <person name="Ang C.C."/>
            <person name="Tnah L.H."/>
            <person name="Lee C.T."/>
            <person name="Nishiyama T."/>
            <person name="Sese J."/>
            <person name="O'Brien M.J."/>
            <person name="Copetti D."/>
            <person name="Mohd Noor M.I."/>
            <person name="Ong R.C."/>
            <person name="Putra M."/>
            <person name="Sireger I.Z."/>
            <person name="Indrioko S."/>
            <person name="Kosugi Y."/>
            <person name="Izuno A."/>
            <person name="Isagi Y."/>
            <person name="Lee S.L."/>
            <person name="Shimizu K.K."/>
        </authorList>
    </citation>
    <scope>NUCLEOTIDE SEQUENCE [LARGE SCALE GENOMIC DNA]</scope>
    <source>
        <strain evidence="13">214</strain>
    </source>
</reference>
<dbReference type="GO" id="GO:0005524">
    <property type="term" value="F:ATP binding"/>
    <property type="evidence" value="ECO:0007669"/>
    <property type="project" value="UniProtKB-KW"/>
</dbReference>
<dbReference type="Pfam" id="PF22936">
    <property type="entry name" value="Pol_BBD"/>
    <property type="match status" value="1"/>
</dbReference>
<accession>A0AAV5KX48</accession>
<keyword evidence="5" id="KW-0547">Nucleotide-binding</keyword>
<evidence type="ECO:0000256" key="6">
    <source>
        <dbReference type="ARBA" id="ARBA00022777"/>
    </source>
</evidence>
<dbReference type="Proteomes" id="UP001054252">
    <property type="component" value="Unassembled WGS sequence"/>
</dbReference>
<dbReference type="GO" id="GO:0003676">
    <property type="term" value="F:nucleic acid binding"/>
    <property type="evidence" value="ECO:0007669"/>
    <property type="project" value="InterPro"/>
</dbReference>
<evidence type="ECO:0000256" key="10">
    <source>
        <dbReference type="RuleBase" id="RU000532"/>
    </source>
</evidence>
<dbReference type="EMBL" id="BPVZ01000082">
    <property type="protein sequence ID" value="GKV29143.1"/>
    <property type="molecule type" value="Genomic_DNA"/>
</dbReference>
<evidence type="ECO:0000256" key="5">
    <source>
        <dbReference type="ARBA" id="ARBA00022741"/>
    </source>
</evidence>
<comment type="subunit">
    <text evidence="11">Monomer.</text>
</comment>
<keyword evidence="4 10" id="KW-0808">Transferase</keyword>
<dbReference type="AlphaFoldDB" id="A0AAV5KX48"/>
<dbReference type="SUPFAM" id="SSF56281">
    <property type="entry name" value="Metallo-hydrolase/oxidoreductase"/>
    <property type="match status" value="1"/>
</dbReference>
<dbReference type="PANTHER" id="PTHR11935:SF7">
    <property type="entry name" value="HYDROXYACYLGLUTATHIONE HYDROLASE 2, CHLOROPLASTIC-RELATED"/>
    <property type="match status" value="1"/>
</dbReference>
<evidence type="ECO:0000313" key="13">
    <source>
        <dbReference type="EMBL" id="GKV29143.1"/>
    </source>
</evidence>
<protein>
    <recommendedName>
        <fullName evidence="3 10">Phosphoglycerate kinase</fullName>
        <ecNumber evidence="3 10">2.7.2.3</ecNumber>
    </recommendedName>
</protein>
<comment type="caution">
    <text evidence="13">The sequence shown here is derived from an EMBL/GenBank/DDBJ whole genome shotgun (WGS) entry which is preliminary data.</text>
</comment>
<dbReference type="InterPro" id="IPR036875">
    <property type="entry name" value="Znf_CCHC_sf"/>
</dbReference>
<gene>
    <name evidence="13" type="ORF">SLEP1_g38102</name>
</gene>
<keyword evidence="6 10" id="KW-0418">Kinase</keyword>
<evidence type="ECO:0000256" key="2">
    <source>
        <dbReference type="ARBA" id="ARBA00008982"/>
    </source>
</evidence>
<comment type="catalytic activity">
    <reaction evidence="10">
        <text>(2R)-3-phosphoglycerate + ATP = (2R)-3-phospho-glyceroyl phosphate + ADP</text>
        <dbReference type="Rhea" id="RHEA:14801"/>
        <dbReference type="ChEBI" id="CHEBI:30616"/>
        <dbReference type="ChEBI" id="CHEBI:57604"/>
        <dbReference type="ChEBI" id="CHEBI:58272"/>
        <dbReference type="ChEBI" id="CHEBI:456216"/>
        <dbReference type="EC" id="2.7.2.3"/>
    </reaction>
</comment>
<dbReference type="InterPro" id="IPR001878">
    <property type="entry name" value="Znf_CCHC"/>
</dbReference>